<dbReference type="RefSeq" id="WP_260747438.1">
    <property type="nucleotide sequence ID" value="NZ_CP092109.1"/>
</dbReference>
<sequence>MTREKDTRQTEEGVEVPYERINPETLRNLIQEFVSRDGADWGDAGCSLEDKVDQVLGQLKAGKARVVYDLKTETANIVVRS</sequence>
<evidence type="ECO:0000313" key="3">
    <source>
        <dbReference type="Proteomes" id="UP001060414"/>
    </source>
</evidence>
<evidence type="ECO:0000313" key="2">
    <source>
        <dbReference type="EMBL" id="UWZ79083.1"/>
    </source>
</evidence>
<organism evidence="2 3">
    <name type="scientific">Geoalkalibacter halelectricus</name>
    <dbReference type="NCBI Taxonomy" id="2847045"/>
    <lineage>
        <taxon>Bacteria</taxon>
        <taxon>Pseudomonadati</taxon>
        <taxon>Thermodesulfobacteriota</taxon>
        <taxon>Desulfuromonadia</taxon>
        <taxon>Desulfuromonadales</taxon>
        <taxon>Geoalkalibacteraceae</taxon>
        <taxon>Geoalkalibacter</taxon>
    </lineage>
</organism>
<name>A0ABY5ZJ36_9BACT</name>
<dbReference type="Gene3D" id="1.10.10.610">
    <property type="entry name" value="YehU-like"/>
    <property type="match status" value="1"/>
</dbReference>
<comment type="similarity">
    <text evidence="1">Belongs to the UPF0270 family.</text>
</comment>
<evidence type="ECO:0000256" key="1">
    <source>
        <dbReference type="ARBA" id="ARBA00006450"/>
    </source>
</evidence>
<dbReference type="EMBL" id="CP092109">
    <property type="protein sequence ID" value="UWZ79083.1"/>
    <property type="molecule type" value="Genomic_DNA"/>
</dbReference>
<proteinExistence type="inferred from homology"/>
<protein>
    <submittedName>
        <fullName evidence="2">YheU family protein</fullName>
    </submittedName>
</protein>
<keyword evidence="3" id="KW-1185">Reference proteome</keyword>
<accession>A0ABY5ZJ36</accession>
<dbReference type="InterPro" id="IPR010648">
    <property type="entry name" value="UPF0270"/>
</dbReference>
<gene>
    <name evidence="2" type="ORF">L9S41_15560</name>
</gene>
<dbReference type="Proteomes" id="UP001060414">
    <property type="component" value="Chromosome"/>
</dbReference>
<reference evidence="2" key="1">
    <citation type="journal article" date="2022" name="Environ. Microbiol.">
        <title>Geoalkalibacter halelectricus SAP #1 sp. nov. possessing extracellular electron transfer and mineral#reducing capabilities from a haloalkaline environment.</title>
        <authorList>
            <person name="Yadav S."/>
            <person name="Singh R."/>
            <person name="Sundharam S.S."/>
            <person name="Chaudhary S."/>
            <person name="Krishnamurthi S."/>
            <person name="Patil S.A."/>
        </authorList>
    </citation>
    <scope>NUCLEOTIDE SEQUENCE</scope>
    <source>
        <strain evidence="2">SAP-1</strain>
    </source>
</reference>
<dbReference type="SUPFAM" id="SSF118001">
    <property type="entry name" value="YehU-like"/>
    <property type="match status" value="1"/>
</dbReference>
<dbReference type="Pfam" id="PF06794">
    <property type="entry name" value="UPF0270"/>
    <property type="match status" value="1"/>
</dbReference>
<dbReference type="InterPro" id="IPR036685">
    <property type="entry name" value="YehU-like_sf"/>
</dbReference>